<dbReference type="KEGG" id="sbd:ATN00_18125"/>
<dbReference type="OrthoDB" id="7473682at2"/>
<gene>
    <name evidence="2" type="ORF">ATN00_18125</name>
</gene>
<dbReference type="EMBL" id="CP013264">
    <property type="protein sequence ID" value="ALR21923.1"/>
    <property type="molecule type" value="Genomic_DNA"/>
</dbReference>
<sequence length="141" mass="14296">MTLAARRTVFTMTALALGLTAGTAALAQSHGDLHRAVGAAILSDIASDRQAERDAKRQPYVSPGSGYGSIATAHGARDACAQKALAQAGAGAKIIGTPSANSMATGWEVEGMVAPATDSSVPFVCSVRNGSVTGILLRRDE</sequence>
<dbReference type="Proteomes" id="UP000056968">
    <property type="component" value="Chromosome"/>
</dbReference>
<reference evidence="2 3" key="1">
    <citation type="submission" date="2015-11" db="EMBL/GenBank/DDBJ databases">
        <title>A Two-component Flavoprotein Monooxygenase System MeaXY Responsible for para-Hydroxylation of 2-Methyl-6-ethylaniline and 2,6-Diethylaniline in Sphingobium baderi DE-13.</title>
        <authorList>
            <person name="Cheng M."/>
            <person name="Meng Q."/>
            <person name="Yang Y."/>
            <person name="Chu C."/>
            <person name="Yan X."/>
            <person name="He J."/>
            <person name="Li S."/>
        </authorList>
    </citation>
    <scope>NUCLEOTIDE SEQUENCE [LARGE SCALE GENOMIC DNA]</scope>
    <source>
        <strain evidence="2 3">DE-13</strain>
    </source>
</reference>
<name>A0A0S3F2P4_9SPHN</name>
<keyword evidence="3" id="KW-1185">Reference proteome</keyword>
<evidence type="ECO:0000313" key="2">
    <source>
        <dbReference type="EMBL" id="ALR21923.1"/>
    </source>
</evidence>
<dbReference type="AlphaFoldDB" id="A0A0S3F2P4"/>
<dbReference type="RefSeq" id="WP_062067331.1">
    <property type="nucleotide sequence ID" value="NZ_CP013264.1"/>
</dbReference>
<evidence type="ECO:0000313" key="3">
    <source>
        <dbReference type="Proteomes" id="UP000056968"/>
    </source>
</evidence>
<accession>A0A0S3F2P4</accession>
<proteinExistence type="predicted"/>
<feature type="chain" id="PRO_5006611885" evidence="1">
    <location>
        <begin position="28"/>
        <end position="141"/>
    </location>
</feature>
<organism evidence="2 3">
    <name type="scientific">Sphingobium baderi</name>
    <dbReference type="NCBI Taxonomy" id="1332080"/>
    <lineage>
        <taxon>Bacteria</taxon>
        <taxon>Pseudomonadati</taxon>
        <taxon>Pseudomonadota</taxon>
        <taxon>Alphaproteobacteria</taxon>
        <taxon>Sphingomonadales</taxon>
        <taxon>Sphingomonadaceae</taxon>
        <taxon>Sphingobium</taxon>
    </lineage>
</organism>
<dbReference type="STRING" id="1332080.ATN00_18125"/>
<feature type="signal peptide" evidence="1">
    <location>
        <begin position="1"/>
        <end position="27"/>
    </location>
</feature>
<evidence type="ECO:0000256" key="1">
    <source>
        <dbReference type="SAM" id="SignalP"/>
    </source>
</evidence>
<keyword evidence="1" id="KW-0732">Signal</keyword>
<protein>
    <submittedName>
        <fullName evidence="2">Uncharacterized protein</fullName>
    </submittedName>
</protein>